<keyword evidence="8" id="KW-0624">Polysaccharide degradation</keyword>
<dbReference type="SUPFAM" id="SSF88713">
    <property type="entry name" value="Glycoside hydrolase/deacetylase"/>
    <property type="match status" value="1"/>
</dbReference>
<dbReference type="GO" id="GO:0016810">
    <property type="term" value="F:hydrolase activity, acting on carbon-nitrogen (but not peptide) bonds"/>
    <property type="evidence" value="ECO:0007669"/>
    <property type="project" value="InterPro"/>
</dbReference>
<keyword evidence="8" id="KW-0326">Glycosidase</keyword>
<proteinExistence type="inferred from homology"/>
<dbReference type="PROSITE" id="PS51677">
    <property type="entry name" value="NODB"/>
    <property type="match status" value="1"/>
</dbReference>
<evidence type="ECO:0000256" key="3">
    <source>
        <dbReference type="ARBA" id="ARBA00010973"/>
    </source>
</evidence>
<dbReference type="Pfam" id="PF01522">
    <property type="entry name" value="Polysacc_deac_1"/>
    <property type="match status" value="1"/>
</dbReference>
<dbReference type="PANTHER" id="PTHR34216">
    <property type="match status" value="1"/>
</dbReference>
<evidence type="ECO:0000256" key="5">
    <source>
        <dbReference type="ARBA" id="ARBA00022729"/>
    </source>
</evidence>
<dbReference type="Proteomes" id="UP000234881">
    <property type="component" value="Unassembled WGS sequence"/>
</dbReference>
<keyword evidence="5" id="KW-0732">Signal</keyword>
<dbReference type="InterPro" id="IPR051398">
    <property type="entry name" value="Polysacch_Deacetylase"/>
</dbReference>
<sequence length="315" mass="36962">MQLYQFFDHPHSVMFHHFYGDQHAKGQGAISSQDFADLLEWLSSQFNLIGAREFQKKLLNQNLKSKDICLSFDDGLLCQYDIAAPILEARNIDAYFFVYTSPLLGDLNVLEIFRDFRSTQFADIEEFYASYFKQAKNHLSESYSDRHEEYLKLNYLKEFPFYTESDRWFRYLRDRVLGQQTYNDLMWSLLKESDYDLKGASSRLWMTEKQVKDLSDKGHSIGLHSYNHPTVMSNLPLPDQRKEYHANKEHLEGVIGKQIDCMSHPCGNYSPQTLDLLTEMGVQIGFRSSLSEVKIKSNLEIPRQDHILAFKEMRK</sequence>
<dbReference type="GO" id="GO:0005576">
    <property type="term" value="C:extracellular region"/>
    <property type="evidence" value="ECO:0007669"/>
    <property type="project" value="UniProtKB-SubCell"/>
</dbReference>
<dbReference type="Gene3D" id="3.20.20.370">
    <property type="entry name" value="Glycoside hydrolase/deacetylase"/>
    <property type="match status" value="1"/>
</dbReference>
<keyword evidence="9" id="KW-1185">Reference proteome</keyword>
<evidence type="ECO:0000256" key="4">
    <source>
        <dbReference type="ARBA" id="ARBA00020071"/>
    </source>
</evidence>
<evidence type="ECO:0000259" key="7">
    <source>
        <dbReference type="PROSITE" id="PS51677"/>
    </source>
</evidence>
<evidence type="ECO:0000256" key="1">
    <source>
        <dbReference type="ARBA" id="ARBA00003236"/>
    </source>
</evidence>
<comment type="similarity">
    <text evidence="3">Belongs to the polysaccharide deacetylase family.</text>
</comment>
<reference evidence="8 9" key="1">
    <citation type="submission" date="2018-01" db="EMBL/GenBank/DDBJ databases">
        <title>The draft genome sequence of Cohaesibacter sp. H1304.</title>
        <authorList>
            <person name="Wang N.-N."/>
            <person name="Du Z.-J."/>
        </authorList>
    </citation>
    <scope>NUCLEOTIDE SEQUENCE [LARGE SCALE GENOMIC DNA]</scope>
    <source>
        <strain evidence="8 9">H1304</strain>
    </source>
</reference>
<dbReference type="OrthoDB" id="9782872at2"/>
<dbReference type="GO" id="GO:0016798">
    <property type="term" value="F:hydrolase activity, acting on glycosyl bonds"/>
    <property type="evidence" value="ECO:0007669"/>
    <property type="project" value="UniProtKB-KW"/>
</dbReference>
<evidence type="ECO:0000313" key="8">
    <source>
        <dbReference type="EMBL" id="PLW78143.1"/>
    </source>
</evidence>
<comment type="function">
    <text evidence="1">Is involved in generating a small heat-stable compound (Nod), an acylated oligomer of N-acetylglucosamine, that stimulates mitosis in various plant protoplasts.</text>
</comment>
<keyword evidence="8" id="KW-0119">Carbohydrate metabolism</keyword>
<dbReference type="AlphaFoldDB" id="A0A2N5XUF7"/>
<dbReference type="InterPro" id="IPR002509">
    <property type="entry name" value="NODB_dom"/>
</dbReference>
<protein>
    <recommendedName>
        <fullName evidence="4">Chitooligosaccharide deacetylase</fullName>
    </recommendedName>
    <alternativeName>
        <fullName evidence="6">Nodulation protein B</fullName>
    </alternativeName>
</protein>
<dbReference type="GO" id="GO:0045493">
    <property type="term" value="P:xylan catabolic process"/>
    <property type="evidence" value="ECO:0007669"/>
    <property type="project" value="UniProtKB-KW"/>
</dbReference>
<dbReference type="RefSeq" id="WP_101532854.1">
    <property type="nucleotide sequence ID" value="NZ_JBFHIU010000008.1"/>
</dbReference>
<dbReference type="PANTHER" id="PTHR34216:SF3">
    <property type="entry name" value="POLY-BETA-1,6-N-ACETYL-D-GLUCOSAMINE N-DEACETYLASE"/>
    <property type="match status" value="1"/>
</dbReference>
<organism evidence="8 9">
    <name type="scientific">Cohaesibacter celericrescens</name>
    <dbReference type="NCBI Taxonomy" id="2067669"/>
    <lineage>
        <taxon>Bacteria</taxon>
        <taxon>Pseudomonadati</taxon>
        <taxon>Pseudomonadota</taxon>
        <taxon>Alphaproteobacteria</taxon>
        <taxon>Hyphomicrobiales</taxon>
        <taxon>Cohaesibacteraceae</taxon>
    </lineage>
</organism>
<evidence type="ECO:0000256" key="2">
    <source>
        <dbReference type="ARBA" id="ARBA00004613"/>
    </source>
</evidence>
<gene>
    <name evidence="8" type="ORF">C0081_05705</name>
</gene>
<comment type="subcellular location">
    <subcellularLocation>
        <location evidence="2">Secreted</location>
    </subcellularLocation>
</comment>
<accession>A0A2N5XUF7</accession>
<evidence type="ECO:0000313" key="9">
    <source>
        <dbReference type="Proteomes" id="UP000234881"/>
    </source>
</evidence>
<feature type="domain" description="NodB homology" evidence="7">
    <location>
        <begin position="66"/>
        <end position="315"/>
    </location>
</feature>
<keyword evidence="8" id="KW-0378">Hydrolase</keyword>
<dbReference type="CDD" id="cd10918">
    <property type="entry name" value="CE4_NodB_like_5s_6s"/>
    <property type="match status" value="1"/>
</dbReference>
<evidence type="ECO:0000256" key="6">
    <source>
        <dbReference type="ARBA" id="ARBA00032976"/>
    </source>
</evidence>
<comment type="caution">
    <text evidence="8">The sequence shown here is derived from an EMBL/GenBank/DDBJ whole genome shotgun (WGS) entry which is preliminary data.</text>
</comment>
<name>A0A2N5XUF7_9HYPH</name>
<dbReference type="InterPro" id="IPR011330">
    <property type="entry name" value="Glyco_hydro/deAcase_b/a-brl"/>
</dbReference>
<dbReference type="EMBL" id="PKUQ01000010">
    <property type="protein sequence ID" value="PLW78143.1"/>
    <property type="molecule type" value="Genomic_DNA"/>
</dbReference>
<keyword evidence="8" id="KW-0858">Xylan degradation</keyword>